<sequence length="135" mass="15689">MQYDPTRYRLHDGIIEAIEYDAQLQQLILHIEYNLNLAVNYDPASPDDDFRQTRLLLAGVEVIPSELARIIQAIADNADCYGDILECNWNNNYTSTTLEILLNFFDPAKQTEEFIQTQICYQTVEWQIDPPFEQA</sequence>
<dbReference type="EMBL" id="LGKP01000004">
    <property type="protein sequence ID" value="KPL91676.1"/>
    <property type="molecule type" value="Genomic_DNA"/>
</dbReference>
<gene>
    <name evidence="1" type="ORF">SE18_01420</name>
</gene>
<organism evidence="1 2">
    <name type="scientific">Herpetosiphon geysericola</name>
    <dbReference type="NCBI Taxonomy" id="70996"/>
    <lineage>
        <taxon>Bacteria</taxon>
        <taxon>Bacillati</taxon>
        <taxon>Chloroflexota</taxon>
        <taxon>Chloroflexia</taxon>
        <taxon>Herpetosiphonales</taxon>
        <taxon>Herpetosiphonaceae</taxon>
        <taxon>Herpetosiphon</taxon>
    </lineage>
</organism>
<comment type="caution">
    <text evidence="1">The sequence shown here is derived from an EMBL/GenBank/DDBJ whole genome shotgun (WGS) entry which is preliminary data.</text>
</comment>
<dbReference type="STRING" id="70996.SE18_01420"/>
<keyword evidence="2" id="KW-1185">Reference proteome</keyword>
<protein>
    <submittedName>
        <fullName evidence="1">Uncharacterized protein</fullName>
    </submittedName>
</protein>
<proteinExistence type="predicted"/>
<name>A0A0P6YM25_9CHLR</name>
<dbReference type="RefSeq" id="WP_054532630.1">
    <property type="nucleotide sequence ID" value="NZ_LGKP01000004.1"/>
</dbReference>
<accession>A0A0P6YM25</accession>
<evidence type="ECO:0000313" key="1">
    <source>
        <dbReference type="EMBL" id="KPL91676.1"/>
    </source>
</evidence>
<dbReference type="AlphaFoldDB" id="A0A0P6YM25"/>
<dbReference type="OrthoDB" id="9833551at2"/>
<evidence type="ECO:0000313" key="2">
    <source>
        <dbReference type="Proteomes" id="UP000050277"/>
    </source>
</evidence>
<reference evidence="1 2" key="1">
    <citation type="submission" date="2015-07" db="EMBL/GenBank/DDBJ databases">
        <title>Whole genome sequence of Herpetosiphon geysericola DSM 7119.</title>
        <authorList>
            <person name="Hemp J."/>
            <person name="Ward L.M."/>
            <person name="Pace L.A."/>
            <person name="Fischer W.W."/>
        </authorList>
    </citation>
    <scope>NUCLEOTIDE SEQUENCE [LARGE SCALE GENOMIC DNA]</scope>
    <source>
        <strain evidence="1 2">DSM 7119</strain>
    </source>
</reference>
<dbReference type="Proteomes" id="UP000050277">
    <property type="component" value="Unassembled WGS sequence"/>
</dbReference>